<dbReference type="RefSeq" id="XP_040739535.1">
    <property type="nucleotide sequence ID" value="XM_040891021.1"/>
</dbReference>
<dbReference type="OrthoDB" id="6500128at2759"/>
<dbReference type="AlphaFoldDB" id="A0A1Y1VVB6"/>
<keyword evidence="2" id="KW-1133">Transmembrane helix</keyword>
<keyword evidence="2" id="KW-0812">Transmembrane</keyword>
<keyword evidence="4" id="KW-1185">Reference proteome</keyword>
<dbReference type="STRING" id="61395.A0A1Y1VVB6"/>
<protein>
    <submittedName>
        <fullName evidence="3">Uncharacterized protein</fullName>
    </submittedName>
</protein>
<gene>
    <name evidence="3" type="ORF">DL89DRAFT_314172</name>
</gene>
<feature type="compositionally biased region" description="Acidic residues" evidence="1">
    <location>
        <begin position="176"/>
        <end position="185"/>
    </location>
</feature>
<dbReference type="Proteomes" id="UP000193922">
    <property type="component" value="Unassembled WGS sequence"/>
</dbReference>
<comment type="caution">
    <text evidence="3">The sequence shown here is derived from an EMBL/GenBank/DDBJ whole genome shotgun (WGS) entry which is preliminary data.</text>
</comment>
<feature type="region of interest" description="Disordered" evidence="1">
    <location>
        <begin position="170"/>
        <end position="218"/>
    </location>
</feature>
<organism evidence="3 4">
    <name type="scientific">Linderina pennispora</name>
    <dbReference type="NCBI Taxonomy" id="61395"/>
    <lineage>
        <taxon>Eukaryota</taxon>
        <taxon>Fungi</taxon>
        <taxon>Fungi incertae sedis</taxon>
        <taxon>Zoopagomycota</taxon>
        <taxon>Kickxellomycotina</taxon>
        <taxon>Kickxellomycetes</taxon>
        <taxon>Kickxellales</taxon>
        <taxon>Kickxellaceae</taxon>
        <taxon>Linderina</taxon>
    </lineage>
</organism>
<proteinExistence type="predicted"/>
<name>A0A1Y1VVB6_9FUNG</name>
<evidence type="ECO:0000256" key="2">
    <source>
        <dbReference type="SAM" id="Phobius"/>
    </source>
</evidence>
<evidence type="ECO:0000313" key="3">
    <source>
        <dbReference type="EMBL" id="ORX65222.1"/>
    </source>
</evidence>
<dbReference type="GeneID" id="63807669"/>
<evidence type="ECO:0000313" key="4">
    <source>
        <dbReference type="Proteomes" id="UP000193922"/>
    </source>
</evidence>
<dbReference type="EMBL" id="MCFD01000040">
    <property type="protein sequence ID" value="ORX65222.1"/>
    <property type="molecule type" value="Genomic_DNA"/>
</dbReference>
<accession>A0A1Y1VVB6</accession>
<reference evidence="3 4" key="1">
    <citation type="submission" date="2016-07" db="EMBL/GenBank/DDBJ databases">
        <title>Pervasive Adenine N6-methylation of Active Genes in Fungi.</title>
        <authorList>
            <consortium name="DOE Joint Genome Institute"/>
            <person name="Mondo S.J."/>
            <person name="Dannebaum R.O."/>
            <person name="Kuo R.C."/>
            <person name="Labutti K."/>
            <person name="Haridas S."/>
            <person name="Kuo A."/>
            <person name="Salamov A."/>
            <person name="Ahrendt S.R."/>
            <person name="Lipzen A."/>
            <person name="Sullivan W."/>
            <person name="Andreopoulos W.B."/>
            <person name="Clum A."/>
            <person name="Lindquist E."/>
            <person name="Daum C."/>
            <person name="Ramamoorthy G.K."/>
            <person name="Gryganskyi A."/>
            <person name="Culley D."/>
            <person name="Magnuson J.K."/>
            <person name="James T.Y."/>
            <person name="O'Malley M.A."/>
            <person name="Stajich J.E."/>
            <person name="Spatafora J.W."/>
            <person name="Visel A."/>
            <person name="Grigoriev I.V."/>
        </authorList>
    </citation>
    <scope>NUCLEOTIDE SEQUENCE [LARGE SCALE GENOMIC DNA]</scope>
    <source>
        <strain evidence="3 4">ATCC 12442</strain>
    </source>
</reference>
<feature type="transmembrane region" description="Helical" evidence="2">
    <location>
        <begin position="72"/>
        <end position="93"/>
    </location>
</feature>
<sequence length="218" mass="24468">MALLPLVDTPEYSGSWLRYIHILGSRRQLDYADLYKLDTSDMALPNWSCYAKHRKPGRPLLLSLMLTSAPQLLTQLLLSVAVAVLNYSGLFFLQRILQLIEIIGNTTVGGTPAKSICSVYLDAFGLFVFTLLNMQLIDQAMWVSHHIDFHMKGLFVSELSTKTLNRHAKGSLEGVTGDDNEDSSDEWVRVGAGSDKWQNNESAHHRSQPCHQDRRLPG</sequence>
<evidence type="ECO:0000256" key="1">
    <source>
        <dbReference type="SAM" id="MobiDB-lite"/>
    </source>
</evidence>
<keyword evidence="2" id="KW-0472">Membrane</keyword>